<sequence length="60" mass="7220">MTLFKLPIIDDRDECHMLEIHKACYNLLHTYMTACSKKNALYFAKYFTFFQSQMKVSEIF</sequence>
<dbReference type="InterPro" id="IPR035910">
    <property type="entry name" value="RyR/IP3R_RIH_dom_sf"/>
</dbReference>
<dbReference type="SUPFAM" id="SSF100909">
    <property type="entry name" value="IP3 receptor type 1 binding core, domain 2"/>
    <property type="match status" value="1"/>
</dbReference>
<proteinExistence type="predicted"/>
<keyword evidence="2" id="KW-1185">Reference proteome</keyword>
<dbReference type="EMBL" id="JAODUP010000859">
    <property type="protein sequence ID" value="KAK2143257.1"/>
    <property type="molecule type" value="Genomic_DNA"/>
</dbReference>
<organism evidence="1 2">
    <name type="scientific">Paralvinella palmiformis</name>
    <dbReference type="NCBI Taxonomy" id="53620"/>
    <lineage>
        <taxon>Eukaryota</taxon>
        <taxon>Metazoa</taxon>
        <taxon>Spiralia</taxon>
        <taxon>Lophotrochozoa</taxon>
        <taxon>Annelida</taxon>
        <taxon>Polychaeta</taxon>
        <taxon>Sedentaria</taxon>
        <taxon>Canalipalpata</taxon>
        <taxon>Terebellida</taxon>
        <taxon>Terebelliformia</taxon>
        <taxon>Alvinellidae</taxon>
        <taxon>Paralvinella</taxon>
    </lineage>
</organism>
<reference evidence="1" key="1">
    <citation type="journal article" date="2023" name="Mol. Biol. Evol.">
        <title>Third-Generation Sequencing Reveals the Adaptive Role of the Epigenome in Three Deep-Sea Polychaetes.</title>
        <authorList>
            <person name="Perez M."/>
            <person name="Aroh O."/>
            <person name="Sun Y."/>
            <person name="Lan Y."/>
            <person name="Juniper S.K."/>
            <person name="Young C.R."/>
            <person name="Angers B."/>
            <person name="Qian P.Y."/>
        </authorList>
    </citation>
    <scope>NUCLEOTIDE SEQUENCE</scope>
    <source>
        <strain evidence="1">P08H-3</strain>
    </source>
</reference>
<name>A0AAD9MRN9_9ANNE</name>
<evidence type="ECO:0000313" key="2">
    <source>
        <dbReference type="Proteomes" id="UP001208570"/>
    </source>
</evidence>
<dbReference type="Proteomes" id="UP001208570">
    <property type="component" value="Unassembled WGS sequence"/>
</dbReference>
<comment type="caution">
    <text evidence="1">The sequence shown here is derived from an EMBL/GenBank/DDBJ whole genome shotgun (WGS) entry which is preliminary data.</text>
</comment>
<dbReference type="Gene3D" id="1.25.10.30">
    <property type="entry name" value="IP3 receptor type 1 binding core, RIH domain"/>
    <property type="match status" value="1"/>
</dbReference>
<evidence type="ECO:0000313" key="1">
    <source>
        <dbReference type="EMBL" id="KAK2143257.1"/>
    </source>
</evidence>
<gene>
    <name evidence="1" type="ORF">LSH36_859g02032</name>
</gene>
<dbReference type="AlphaFoldDB" id="A0AAD9MRN9"/>
<protein>
    <submittedName>
        <fullName evidence="1">Uncharacterized protein</fullName>
    </submittedName>
</protein>
<accession>A0AAD9MRN9</accession>